<gene>
    <name evidence="1" type="ORF">EgrG_000704600</name>
</gene>
<evidence type="ECO:0000313" key="1">
    <source>
        <dbReference type="EMBL" id="CDS23035.1"/>
    </source>
</evidence>
<sequence length="161" mass="18224">MESGSSLADEKLLNATEKITDTLSSYFSTKLTKSCGKLRNLDPQWFDSVVGNGIEEFKRESMSQIVKLIEEMEVSKKAAIIDVANTTCAVKRPWRPSGDPEEDTNALIYDIEKDHRDLLVSESSKLYRILRSKADELKTAHRTEERSLESIEALARTLDRV</sequence>
<proteinExistence type="predicted"/>
<reference evidence="3" key="3">
    <citation type="submission" date="2020-10" db="UniProtKB">
        <authorList>
            <consortium name="WormBaseParasite"/>
        </authorList>
    </citation>
    <scope>IDENTIFICATION</scope>
</reference>
<name>A0A068WSB1_ECHGR</name>
<evidence type="ECO:0000313" key="3">
    <source>
        <dbReference type="WBParaSite" id="EgrG_000704600"/>
    </source>
</evidence>
<dbReference type="AlphaFoldDB" id="A0A068WSB1"/>
<dbReference type="Proteomes" id="UP000492820">
    <property type="component" value="Unassembled WGS sequence"/>
</dbReference>
<dbReference type="EMBL" id="LK028588">
    <property type="protein sequence ID" value="CDS23035.1"/>
    <property type="molecule type" value="Genomic_DNA"/>
</dbReference>
<reference evidence="1" key="2">
    <citation type="submission" date="2014-06" db="EMBL/GenBank/DDBJ databases">
        <authorList>
            <person name="Aslett M."/>
        </authorList>
    </citation>
    <scope>NUCLEOTIDE SEQUENCE</scope>
</reference>
<accession>A0A068WSB1</accession>
<dbReference type="WBParaSite" id="EgrG_000704600">
    <property type="protein sequence ID" value="EgrG_000704600"/>
    <property type="gene ID" value="EgrG_000704600"/>
</dbReference>
<evidence type="ECO:0000313" key="2">
    <source>
        <dbReference type="Proteomes" id="UP000492820"/>
    </source>
</evidence>
<protein>
    <submittedName>
        <fullName evidence="1 3">Expressed conserved protein</fullName>
    </submittedName>
</protein>
<reference evidence="1 2" key="1">
    <citation type="journal article" date="2013" name="Nature">
        <title>The genomes of four tapeworm species reveal adaptations to parasitism.</title>
        <authorList>
            <person name="Tsai I.J."/>
            <person name="Zarowiecki M."/>
            <person name="Holroyd N."/>
            <person name="Garciarrubio A."/>
            <person name="Sanchez-Flores A."/>
            <person name="Brooks K.L."/>
            <person name="Tracey A."/>
            <person name="Bobes R.J."/>
            <person name="Fragoso G."/>
            <person name="Sciutto E."/>
            <person name="Aslett M."/>
            <person name="Beasley H."/>
            <person name="Bennett H.M."/>
            <person name="Cai J."/>
            <person name="Camicia F."/>
            <person name="Clark R."/>
            <person name="Cucher M."/>
            <person name="De Silva N."/>
            <person name="Day T.A."/>
            <person name="Deplazes P."/>
            <person name="Estrada K."/>
            <person name="Fernandez C."/>
            <person name="Holland P.W."/>
            <person name="Hou J."/>
            <person name="Hu S."/>
            <person name="Huckvale T."/>
            <person name="Hung S.S."/>
            <person name="Kamenetzky L."/>
            <person name="Keane J.A."/>
            <person name="Kiss F."/>
            <person name="Koziol U."/>
            <person name="Lambert O."/>
            <person name="Liu K."/>
            <person name="Luo X."/>
            <person name="Luo Y."/>
            <person name="Macchiaroli N."/>
            <person name="Nichol S."/>
            <person name="Paps J."/>
            <person name="Parkinson J."/>
            <person name="Pouchkina-Stantcheva N."/>
            <person name="Riddiford N."/>
            <person name="Rosenzvit M."/>
            <person name="Salinas G."/>
            <person name="Wasmuth J.D."/>
            <person name="Zamanian M."/>
            <person name="Zheng Y."/>
            <person name="Cai X."/>
            <person name="Soberon X."/>
            <person name="Olson P.D."/>
            <person name="Laclette J.P."/>
            <person name="Brehm K."/>
            <person name="Berriman M."/>
            <person name="Garciarrubio A."/>
            <person name="Bobes R.J."/>
            <person name="Fragoso G."/>
            <person name="Sanchez-Flores A."/>
            <person name="Estrada K."/>
            <person name="Cevallos M.A."/>
            <person name="Morett E."/>
            <person name="Gonzalez V."/>
            <person name="Portillo T."/>
            <person name="Ochoa-Leyva A."/>
            <person name="Jose M.V."/>
            <person name="Sciutto E."/>
            <person name="Landa A."/>
            <person name="Jimenez L."/>
            <person name="Valdes V."/>
            <person name="Carrero J.C."/>
            <person name="Larralde C."/>
            <person name="Morales-Montor J."/>
            <person name="Limon-Lason J."/>
            <person name="Soberon X."/>
            <person name="Laclette J.P."/>
        </authorList>
    </citation>
    <scope>NUCLEOTIDE SEQUENCE [LARGE SCALE GENOMIC DNA]</scope>
</reference>
<organism evidence="1">
    <name type="scientific">Echinococcus granulosus</name>
    <name type="common">Hydatid tapeworm</name>
    <dbReference type="NCBI Taxonomy" id="6210"/>
    <lineage>
        <taxon>Eukaryota</taxon>
        <taxon>Metazoa</taxon>
        <taxon>Spiralia</taxon>
        <taxon>Lophotrochozoa</taxon>
        <taxon>Platyhelminthes</taxon>
        <taxon>Cestoda</taxon>
        <taxon>Eucestoda</taxon>
        <taxon>Cyclophyllidea</taxon>
        <taxon>Taeniidae</taxon>
        <taxon>Echinococcus</taxon>
        <taxon>Echinococcus granulosus group</taxon>
    </lineage>
</organism>